<evidence type="ECO:0000313" key="2">
    <source>
        <dbReference type="Proteomes" id="UP000276133"/>
    </source>
</evidence>
<protein>
    <submittedName>
        <fullName evidence="1">Uncharacterized protein</fullName>
    </submittedName>
</protein>
<evidence type="ECO:0000313" key="1">
    <source>
        <dbReference type="EMBL" id="RNA05701.1"/>
    </source>
</evidence>
<name>A0A3M7Q3Z1_BRAPC</name>
<sequence length="117" mass="13729">MHSNFELPFAPTLYLCDNGNEQEEEATRQFSLDLKDLFKDVNSTKKVKALFDKVKNMVDTLESLLIIDSNGEKNCNIYLFLMDFYNQTEQYNLAYQVAVNHLLPSYNKSQILAYFFY</sequence>
<organism evidence="1 2">
    <name type="scientific">Brachionus plicatilis</name>
    <name type="common">Marine rotifer</name>
    <name type="synonym">Brachionus muelleri</name>
    <dbReference type="NCBI Taxonomy" id="10195"/>
    <lineage>
        <taxon>Eukaryota</taxon>
        <taxon>Metazoa</taxon>
        <taxon>Spiralia</taxon>
        <taxon>Gnathifera</taxon>
        <taxon>Rotifera</taxon>
        <taxon>Eurotatoria</taxon>
        <taxon>Monogononta</taxon>
        <taxon>Pseudotrocha</taxon>
        <taxon>Ploima</taxon>
        <taxon>Brachionidae</taxon>
        <taxon>Brachionus</taxon>
    </lineage>
</organism>
<reference evidence="1 2" key="1">
    <citation type="journal article" date="2018" name="Sci. Rep.">
        <title>Genomic signatures of local adaptation to the degree of environmental predictability in rotifers.</title>
        <authorList>
            <person name="Franch-Gras L."/>
            <person name="Hahn C."/>
            <person name="Garcia-Roger E.M."/>
            <person name="Carmona M.J."/>
            <person name="Serra M."/>
            <person name="Gomez A."/>
        </authorList>
    </citation>
    <scope>NUCLEOTIDE SEQUENCE [LARGE SCALE GENOMIC DNA]</scope>
    <source>
        <strain evidence="1">HYR1</strain>
    </source>
</reference>
<proteinExistence type="predicted"/>
<dbReference type="Proteomes" id="UP000276133">
    <property type="component" value="Unassembled WGS sequence"/>
</dbReference>
<dbReference type="AlphaFoldDB" id="A0A3M7Q3Z1"/>
<accession>A0A3M7Q3Z1</accession>
<dbReference type="EMBL" id="REGN01007627">
    <property type="protein sequence ID" value="RNA05701.1"/>
    <property type="molecule type" value="Genomic_DNA"/>
</dbReference>
<gene>
    <name evidence="1" type="ORF">BpHYR1_007278</name>
</gene>
<keyword evidence="2" id="KW-1185">Reference proteome</keyword>
<comment type="caution">
    <text evidence="1">The sequence shown here is derived from an EMBL/GenBank/DDBJ whole genome shotgun (WGS) entry which is preliminary data.</text>
</comment>